<dbReference type="Gene3D" id="3.40.50.720">
    <property type="entry name" value="NAD(P)-binding Rossmann-like Domain"/>
    <property type="match status" value="1"/>
</dbReference>
<evidence type="ECO:0000313" key="4">
    <source>
        <dbReference type="EMBL" id="KAL1895419.1"/>
    </source>
</evidence>
<evidence type="ECO:0000313" key="5">
    <source>
        <dbReference type="Proteomes" id="UP001583186"/>
    </source>
</evidence>
<evidence type="ECO:0000256" key="1">
    <source>
        <dbReference type="ARBA" id="ARBA00006328"/>
    </source>
</evidence>
<dbReference type="EMBL" id="JAWCUI010000027">
    <property type="protein sequence ID" value="KAL1895419.1"/>
    <property type="molecule type" value="Genomic_DNA"/>
</dbReference>
<dbReference type="Pfam" id="PF05368">
    <property type="entry name" value="NmrA"/>
    <property type="match status" value="1"/>
</dbReference>
<dbReference type="Proteomes" id="UP001583186">
    <property type="component" value="Unassembled WGS sequence"/>
</dbReference>
<comment type="similarity">
    <text evidence="1">Belongs to the NmrA-type oxidoreductase family.</text>
</comment>
<name>A0ABR3Z453_9PEZI</name>
<gene>
    <name evidence="4" type="ORF">Sste5346_005225</name>
</gene>
<keyword evidence="5" id="KW-1185">Reference proteome</keyword>
<dbReference type="SUPFAM" id="SSF51735">
    <property type="entry name" value="NAD(P)-binding Rossmann-fold domains"/>
    <property type="match status" value="1"/>
</dbReference>
<organism evidence="4 5">
    <name type="scientific">Sporothrix stenoceras</name>
    <dbReference type="NCBI Taxonomy" id="5173"/>
    <lineage>
        <taxon>Eukaryota</taxon>
        <taxon>Fungi</taxon>
        <taxon>Dikarya</taxon>
        <taxon>Ascomycota</taxon>
        <taxon>Pezizomycotina</taxon>
        <taxon>Sordariomycetes</taxon>
        <taxon>Sordariomycetidae</taxon>
        <taxon>Ophiostomatales</taxon>
        <taxon>Ophiostomataceae</taxon>
        <taxon>Sporothrix</taxon>
    </lineage>
</organism>
<evidence type="ECO:0000259" key="3">
    <source>
        <dbReference type="Pfam" id="PF05368"/>
    </source>
</evidence>
<keyword evidence="2" id="KW-0521">NADP</keyword>
<sequence>MTRVVVFGASGVQGQAQVIELVRAGHHPVAVSRSPNPSLNVDGTPVETAAADFADRAGVAKALEGAEIVFLNLPSTSFQKAETILNGAHVIAEEIKKAPSVKLTVFNTSMPVPDESQDIRAQDDRRTIRADLRAQGLDVISIQPVCYLENLLEGWALPPIRDEHTLVYCHKPSLRANWISHIDVAKIMISAMQRPELAGRNIPIGGPETVRLVELAEKLSRGWGVELKCNNQTVSDFCDSMGAAMRKRATIDVDRIISQMFKAYTWYNESPTDPFVVDMDEVLKELPLDKPLLTIEEWARIKPIPAKPAA</sequence>
<dbReference type="InterPro" id="IPR036291">
    <property type="entry name" value="NAD(P)-bd_dom_sf"/>
</dbReference>
<feature type="domain" description="NmrA-like" evidence="3">
    <location>
        <begin position="3"/>
        <end position="274"/>
    </location>
</feature>
<dbReference type="PANTHER" id="PTHR42748">
    <property type="entry name" value="NITROGEN METABOLITE REPRESSION PROTEIN NMRA FAMILY MEMBER"/>
    <property type="match status" value="1"/>
</dbReference>
<dbReference type="InterPro" id="IPR008030">
    <property type="entry name" value="NmrA-like"/>
</dbReference>
<reference evidence="4 5" key="1">
    <citation type="journal article" date="2024" name="IMA Fungus">
        <title>IMA Genome - F19 : A genome assembly and annotation guide to empower mycologists, including annotated draft genome sequences of Ceratocystis pirilliformis, Diaporthe australafricana, Fusarium ophioides, Paecilomyces lecythidis, and Sporothrix stenoceras.</title>
        <authorList>
            <person name="Aylward J."/>
            <person name="Wilson A.M."/>
            <person name="Visagie C.M."/>
            <person name="Spraker J."/>
            <person name="Barnes I."/>
            <person name="Buitendag C."/>
            <person name="Ceriani C."/>
            <person name="Del Mar Angel L."/>
            <person name="du Plessis D."/>
            <person name="Fuchs T."/>
            <person name="Gasser K."/>
            <person name="Kramer D."/>
            <person name="Li W."/>
            <person name="Munsamy K."/>
            <person name="Piso A."/>
            <person name="Price J.L."/>
            <person name="Sonnekus B."/>
            <person name="Thomas C."/>
            <person name="van der Nest A."/>
            <person name="van Dijk A."/>
            <person name="van Heerden A."/>
            <person name="van Vuuren N."/>
            <person name="Yilmaz N."/>
            <person name="Duong T.A."/>
            <person name="van der Merwe N.A."/>
            <person name="Wingfield M.J."/>
            <person name="Wingfield B.D."/>
        </authorList>
    </citation>
    <scope>NUCLEOTIDE SEQUENCE [LARGE SCALE GENOMIC DNA]</scope>
    <source>
        <strain evidence="4 5">CMW 5346</strain>
    </source>
</reference>
<proteinExistence type="inferred from homology"/>
<protein>
    <recommendedName>
        <fullName evidence="3">NmrA-like domain-containing protein</fullName>
    </recommendedName>
</protein>
<comment type="caution">
    <text evidence="4">The sequence shown here is derived from an EMBL/GenBank/DDBJ whole genome shotgun (WGS) entry which is preliminary data.</text>
</comment>
<dbReference type="PANTHER" id="PTHR42748:SF7">
    <property type="entry name" value="NMRA LIKE REDOX SENSOR 1-RELATED"/>
    <property type="match status" value="1"/>
</dbReference>
<dbReference type="InterPro" id="IPR051164">
    <property type="entry name" value="NmrA-like_oxidored"/>
</dbReference>
<accession>A0ABR3Z453</accession>
<evidence type="ECO:0000256" key="2">
    <source>
        <dbReference type="ARBA" id="ARBA00022857"/>
    </source>
</evidence>